<name>A0A7W6LET3_9HYPH</name>
<gene>
    <name evidence="1" type="ORF">GGQ72_001512</name>
</gene>
<sequence>MIPQAASQRRIRGRELELVLEQAAAPVVAHRQAVVQVQVQVQVLVLVRVLALAPGREAVQRRAVVQESAEVVPDPVRHRCPVPAKVLLAVPQPAAARALPQPRLLAVVRPLLVAVLAVNRQQQGLR</sequence>
<proteinExistence type="predicted"/>
<evidence type="ECO:0000313" key="2">
    <source>
        <dbReference type="Proteomes" id="UP000519897"/>
    </source>
</evidence>
<dbReference type="AlphaFoldDB" id="A0A7W6LET3"/>
<evidence type="ECO:0000313" key="1">
    <source>
        <dbReference type="EMBL" id="MBB4143013.1"/>
    </source>
</evidence>
<dbReference type="EMBL" id="JACIEC010000001">
    <property type="protein sequence ID" value="MBB4143013.1"/>
    <property type="molecule type" value="Genomic_DNA"/>
</dbReference>
<dbReference type="RefSeq" id="WP_165132579.1">
    <property type="nucleotide sequence ID" value="NZ_CP049250.1"/>
</dbReference>
<comment type="caution">
    <text evidence="1">The sequence shown here is derived from an EMBL/GenBank/DDBJ whole genome shotgun (WGS) entry which is preliminary data.</text>
</comment>
<accession>A0A7W6LET3</accession>
<organism evidence="1 2">
    <name type="scientific">Rhizobium rhizoryzae</name>
    <dbReference type="NCBI Taxonomy" id="451876"/>
    <lineage>
        <taxon>Bacteria</taxon>
        <taxon>Pseudomonadati</taxon>
        <taxon>Pseudomonadota</taxon>
        <taxon>Alphaproteobacteria</taxon>
        <taxon>Hyphomicrobiales</taxon>
        <taxon>Rhizobiaceae</taxon>
        <taxon>Rhizobium/Agrobacterium group</taxon>
        <taxon>Rhizobium</taxon>
    </lineage>
</organism>
<reference evidence="1 2" key="1">
    <citation type="submission" date="2020-08" db="EMBL/GenBank/DDBJ databases">
        <title>Genomic Encyclopedia of Type Strains, Phase IV (KMG-IV): sequencing the most valuable type-strain genomes for metagenomic binning, comparative biology and taxonomic classification.</title>
        <authorList>
            <person name="Goeker M."/>
        </authorList>
    </citation>
    <scope>NUCLEOTIDE SEQUENCE [LARGE SCALE GENOMIC DNA]</scope>
    <source>
        <strain evidence="1 2">DSM 29514</strain>
    </source>
</reference>
<protein>
    <submittedName>
        <fullName evidence="1">Uncharacterized protein</fullName>
    </submittedName>
</protein>
<keyword evidence="2" id="KW-1185">Reference proteome</keyword>
<dbReference type="Proteomes" id="UP000519897">
    <property type="component" value="Unassembled WGS sequence"/>
</dbReference>